<dbReference type="EC" id="2.5.1.18" evidence="3"/>
<evidence type="ECO:0000313" key="15">
    <source>
        <dbReference type="Proteomes" id="UP001442468"/>
    </source>
</evidence>
<evidence type="ECO:0000256" key="8">
    <source>
        <dbReference type="ARBA" id="ARBA00022990"/>
    </source>
</evidence>
<evidence type="ECO:0000256" key="13">
    <source>
        <dbReference type="SAM" id="Phobius"/>
    </source>
</evidence>
<dbReference type="Pfam" id="PF01124">
    <property type="entry name" value="MAPEG"/>
    <property type="match status" value="1"/>
</dbReference>
<keyword evidence="4" id="KW-0808">Transferase</keyword>
<organism evidence="14 15">
    <name type="scientific">Halomonas aquatica</name>
    <dbReference type="NCBI Taxonomy" id="3151123"/>
    <lineage>
        <taxon>Bacteria</taxon>
        <taxon>Pseudomonadati</taxon>
        <taxon>Pseudomonadota</taxon>
        <taxon>Gammaproteobacteria</taxon>
        <taxon>Oceanospirillales</taxon>
        <taxon>Halomonadaceae</taxon>
        <taxon>Halomonas</taxon>
    </lineage>
</organism>
<dbReference type="PANTHER" id="PTHR10689:SF6">
    <property type="entry name" value="MICROSOMAL GLUTATHIONE S-TRANSFERASE 1"/>
    <property type="match status" value="1"/>
</dbReference>
<accession>A0ABV1NGJ9</accession>
<dbReference type="SUPFAM" id="SSF161084">
    <property type="entry name" value="MAPEG domain-like"/>
    <property type="match status" value="1"/>
</dbReference>
<comment type="subcellular location">
    <subcellularLocation>
        <location evidence="2">Endoplasmic reticulum membrane</location>
        <topology evidence="2">Multi-pass membrane protein</topology>
    </subcellularLocation>
</comment>
<evidence type="ECO:0000256" key="2">
    <source>
        <dbReference type="ARBA" id="ARBA00004477"/>
    </source>
</evidence>
<sequence>METEMAMLSLDNPVFVTYMITAGIMLLKLMLQPWMTVYRMMKVRAGFRSPEDAQKSLINPTPSSDQLKPNEYVERSRRMNLNDLESIPGFLLAGFLFVLTGPSLLLAQLLMWGYVIARAAHFMAYSTAQLHDIRATCWTLSSLPVLAMAAYALLSGLSA</sequence>
<dbReference type="RefSeq" id="WP_349762456.1">
    <property type="nucleotide sequence ID" value="NZ_JBEGCJ010000005.1"/>
</dbReference>
<evidence type="ECO:0000256" key="11">
    <source>
        <dbReference type="ARBA" id="ARBA00039397"/>
    </source>
</evidence>
<evidence type="ECO:0000256" key="12">
    <source>
        <dbReference type="ARBA" id="ARBA00049385"/>
    </source>
</evidence>
<dbReference type="InterPro" id="IPR001129">
    <property type="entry name" value="Membr-assoc_MAPEG"/>
</dbReference>
<feature type="transmembrane region" description="Helical" evidence="13">
    <location>
        <begin position="12"/>
        <end position="31"/>
    </location>
</feature>
<evidence type="ECO:0000256" key="9">
    <source>
        <dbReference type="ARBA" id="ARBA00023136"/>
    </source>
</evidence>
<dbReference type="InterPro" id="IPR023352">
    <property type="entry name" value="MAPEG-like_dom_sf"/>
</dbReference>
<protein>
    <recommendedName>
        <fullName evidence="11">Microsomal glutathione S-transferase 1</fullName>
        <ecNumber evidence="3">2.5.1.18</ecNumber>
    </recommendedName>
</protein>
<evidence type="ECO:0000256" key="4">
    <source>
        <dbReference type="ARBA" id="ARBA00022679"/>
    </source>
</evidence>
<comment type="catalytic activity">
    <reaction evidence="12">
        <text>RX + glutathione = an S-substituted glutathione + a halide anion + H(+)</text>
        <dbReference type="Rhea" id="RHEA:16437"/>
        <dbReference type="ChEBI" id="CHEBI:15378"/>
        <dbReference type="ChEBI" id="CHEBI:16042"/>
        <dbReference type="ChEBI" id="CHEBI:17792"/>
        <dbReference type="ChEBI" id="CHEBI:57925"/>
        <dbReference type="ChEBI" id="CHEBI:90779"/>
        <dbReference type="EC" id="2.5.1.18"/>
    </reaction>
    <physiologicalReaction direction="left-to-right" evidence="12">
        <dbReference type="Rhea" id="RHEA:16438"/>
    </physiologicalReaction>
</comment>
<keyword evidence="6" id="KW-0256">Endoplasmic reticulum</keyword>
<evidence type="ECO:0000256" key="1">
    <source>
        <dbReference type="ARBA" id="ARBA00003701"/>
    </source>
</evidence>
<keyword evidence="8" id="KW-0007">Acetylation</keyword>
<evidence type="ECO:0000256" key="5">
    <source>
        <dbReference type="ARBA" id="ARBA00022692"/>
    </source>
</evidence>
<dbReference type="PANTHER" id="PTHR10689">
    <property type="entry name" value="MICROSOMAL GLUTATHIONE S-TRANSFERASE 1"/>
    <property type="match status" value="1"/>
</dbReference>
<name>A0ABV1NGJ9_9GAMM</name>
<feature type="transmembrane region" description="Helical" evidence="13">
    <location>
        <begin position="133"/>
        <end position="154"/>
    </location>
</feature>
<dbReference type="InterPro" id="IPR040162">
    <property type="entry name" value="MGST1-like"/>
</dbReference>
<comment type="caution">
    <text evidence="14">The sequence shown here is derived from an EMBL/GenBank/DDBJ whole genome shotgun (WGS) entry which is preliminary data.</text>
</comment>
<gene>
    <name evidence="14" type="ORF">ABE960_11680</name>
</gene>
<proteinExistence type="predicted"/>
<evidence type="ECO:0000256" key="6">
    <source>
        <dbReference type="ARBA" id="ARBA00022824"/>
    </source>
</evidence>
<keyword evidence="9 13" id="KW-0472">Membrane</keyword>
<feature type="transmembrane region" description="Helical" evidence="13">
    <location>
        <begin position="87"/>
        <end position="113"/>
    </location>
</feature>
<dbReference type="Gene3D" id="1.20.120.550">
    <property type="entry name" value="Membrane associated eicosanoid/glutathione metabolism-like domain"/>
    <property type="match status" value="1"/>
</dbReference>
<reference evidence="14 15" key="1">
    <citation type="submission" date="2024-05" db="EMBL/GenBank/DDBJ databases">
        <title>Halomonas sp. SSM6 16S ribosomal RNA gene Genome sequencing and assembly.</title>
        <authorList>
            <person name="Yook S."/>
        </authorList>
    </citation>
    <scope>NUCLEOTIDE SEQUENCE [LARGE SCALE GENOMIC DNA]</scope>
    <source>
        <strain evidence="14 15">SSM6</strain>
    </source>
</reference>
<comment type="function">
    <text evidence="1">Conjugation of reduced glutathione to a wide number of exogenous and endogenous hydrophobic electrophiles.</text>
</comment>
<keyword evidence="15" id="KW-1185">Reference proteome</keyword>
<evidence type="ECO:0000256" key="7">
    <source>
        <dbReference type="ARBA" id="ARBA00022989"/>
    </source>
</evidence>
<evidence type="ECO:0000313" key="14">
    <source>
        <dbReference type="EMBL" id="MEQ6918181.1"/>
    </source>
</evidence>
<dbReference type="Proteomes" id="UP001442468">
    <property type="component" value="Unassembled WGS sequence"/>
</dbReference>
<keyword evidence="7 13" id="KW-1133">Transmembrane helix</keyword>
<dbReference type="EMBL" id="JBEGCJ010000005">
    <property type="protein sequence ID" value="MEQ6918181.1"/>
    <property type="molecule type" value="Genomic_DNA"/>
</dbReference>
<evidence type="ECO:0000256" key="3">
    <source>
        <dbReference type="ARBA" id="ARBA00012452"/>
    </source>
</evidence>
<keyword evidence="5 13" id="KW-0812">Transmembrane</keyword>
<comment type="subunit">
    <text evidence="10">Homotrimer; The trimer binds only one molecule of glutathione.</text>
</comment>
<evidence type="ECO:0000256" key="10">
    <source>
        <dbReference type="ARBA" id="ARBA00038540"/>
    </source>
</evidence>